<reference evidence="10" key="1">
    <citation type="submission" date="2016-02" db="EMBL/GenBank/DDBJ databases">
        <authorList>
            <person name="Wen L."/>
            <person name="He K."/>
            <person name="Yang H."/>
        </authorList>
    </citation>
    <scope>NUCLEOTIDE SEQUENCE [LARGE SCALE GENOMIC DNA]</scope>
    <source>
        <strain evidence="10">JCM 15929</strain>
    </source>
</reference>
<evidence type="ECO:0000259" key="8">
    <source>
        <dbReference type="PROSITE" id="PS50928"/>
    </source>
</evidence>
<feature type="domain" description="ABC transmembrane type-1" evidence="8">
    <location>
        <begin position="79"/>
        <end position="260"/>
    </location>
</feature>
<evidence type="ECO:0000256" key="5">
    <source>
        <dbReference type="ARBA" id="ARBA00023136"/>
    </source>
</evidence>
<comment type="subcellular location">
    <subcellularLocation>
        <location evidence="6">Cell membrane</location>
        <topology evidence="6">Multi-pass membrane protein</topology>
    </subcellularLocation>
    <subcellularLocation>
        <location evidence="1">Membrane</location>
        <topology evidence="1">Multi-pass membrane protein</topology>
    </subcellularLocation>
</comment>
<feature type="transmembrane region" description="Helical" evidence="6">
    <location>
        <begin position="115"/>
        <end position="139"/>
    </location>
</feature>
<feature type="transmembrane region" description="Helical" evidence="6">
    <location>
        <begin position="145"/>
        <end position="163"/>
    </location>
</feature>
<dbReference type="GO" id="GO:0005886">
    <property type="term" value="C:plasma membrane"/>
    <property type="evidence" value="ECO:0007669"/>
    <property type="project" value="UniProtKB-SubCell"/>
</dbReference>
<evidence type="ECO:0000313" key="10">
    <source>
        <dbReference type="Proteomes" id="UP000070258"/>
    </source>
</evidence>
<dbReference type="Proteomes" id="UP000070258">
    <property type="component" value="Unassembled WGS sequence"/>
</dbReference>
<keyword evidence="5 6" id="KW-0472">Membrane</keyword>
<dbReference type="PANTHER" id="PTHR30177">
    <property type="entry name" value="GLYCINE BETAINE/L-PROLINE TRANSPORT SYSTEM PERMEASE PROTEIN PROW"/>
    <property type="match status" value="1"/>
</dbReference>
<proteinExistence type="inferred from homology"/>
<organism evidence="9 10">
    <name type="scientific">Tsukamurella pseudospumae</name>
    <dbReference type="NCBI Taxonomy" id="239498"/>
    <lineage>
        <taxon>Bacteria</taxon>
        <taxon>Bacillati</taxon>
        <taxon>Actinomycetota</taxon>
        <taxon>Actinomycetes</taxon>
        <taxon>Mycobacteriales</taxon>
        <taxon>Tsukamurellaceae</taxon>
        <taxon>Tsukamurella</taxon>
    </lineage>
</organism>
<evidence type="ECO:0000256" key="7">
    <source>
        <dbReference type="SAM" id="MobiDB-lite"/>
    </source>
</evidence>
<dbReference type="RefSeq" id="WP_068570687.1">
    <property type="nucleotide sequence ID" value="NZ_LSRF01000014.1"/>
</dbReference>
<evidence type="ECO:0000256" key="2">
    <source>
        <dbReference type="ARBA" id="ARBA00022448"/>
    </source>
</evidence>
<dbReference type="CDD" id="cd06261">
    <property type="entry name" value="TM_PBP2"/>
    <property type="match status" value="1"/>
</dbReference>
<dbReference type="PANTHER" id="PTHR30177:SF4">
    <property type="entry name" value="OSMOPROTECTANT IMPORT PERMEASE PROTEIN OSMW"/>
    <property type="match status" value="1"/>
</dbReference>
<dbReference type="OrthoDB" id="9801163at2"/>
<dbReference type="STRING" id="239498.AXK60_23700"/>
<keyword evidence="3 6" id="KW-0812">Transmembrane</keyword>
<dbReference type="FunFam" id="1.10.3720.10:FF:000001">
    <property type="entry name" value="Glycine betaine ABC transporter, permease"/>
    <property type="match status" value="1"/>
</dbReference>
<sequence>MTAAAGRPDLSKPAKPPKSPRPARVGPTPRFAGGVPIDLILEPLLVVVGVVGYLIWHAAQDFTETEAVQLQWSALGTSVWEHVRLTVVSAVLVVLIAIPLGILVTRKRFARVSPVIVGLANVGQAAPVLGMVVLFAMWFGTGFRTAVAALVVYAVLPILQNTVTGLRQVDERIIEAARGQGFSAFATLLRVELPLSVPVILHGVRTALVILVGTATLGTFIGAGGLGVLITTGVTLYLPPLLFTGALLVALLALAIDWLARLAEYLLAPRGLRGVSA</sequence>
<evidence type="ECO:0000256" key="3">
    <source>
        <dbReference type="ARBA" id="ARBA00022692"/>
    </source>
</evidence>
<evidence type="ECO:0000256" key="6">
    <source>
        <dbReference type="RuleBase" id="RU363032"/>
    </source>
</evidence>
<comment type="caution">
    <text evidence="9">The sequence shown here is derived from an EMBL/GenBank/DDBJ whole genome shotgun (WGS) entry which is preliminary data.</text>
</comment>
<accession>A0A138AP28</accession>
<feature type="transmembrane region" description="Helical" evidence="6">
    <location>
        <begin position="236"/>
        <end position="260"/>
    </location>
</feature>
<dbReference type="InterPro" id="IPR035906">
    <property type="entry name" value="MetI-like_sf"/>
</dbReference>
<dbReference type="SUPFAM" id="SSF161098">
    <property type="entry name" value="MetI-like"/>
    <property type="match status" value="1"/>
</dbReference>
<dbReference type="EMBL" id="LSRF01000014">
    <property type="protein sequence ID" value="KXP12207.1"/>
    <property type="molecule type" value="Genomic_DNA"/>
</dbReference>
<name>A0A138AP28_9ACTN</name>
<comment type="similarity">
    <text evidence="6">Belongs to the binding-protein-dependent transport system permease family.</text>
</comment>
<protein>
    <submittedName>
        <fullName evidence="9">ABC transporter permease</fullName>
    </submittedName>
</protein>
<dbReference type="GO" id="GO:0055085">
    <property type="term" value="P:transmembrane transport"/>
    <property type="evidence" value="ECO:0007669"/>
    <property type="project" value="InterPro"/>
</dbReference>
<evidence type="ECO:0000256" key="4">
    <source>
        <dbReference type="ARBA" id="ARBA00022989"/>
    </source>
</evidence>
<dbReference type="PROSITE" id="PS50928">
    <property type="entry name" value="ABC_TM1"/>
    <property type="match status" value="1"/>
</dbReference>
<evidence type="ECO:0000313" key="9">
    <source>
        <dbReference type="EMBL" id="KXP12207.1"/>
    </source>
</evidence>
<feature type="transmembrane region" description="Helical" evidence="6">
    <location>
        <begin position="79"/>
        <end position="103"/>
    </location>
</feature>
<dbReference type="Pfam" id="PF00528">
    <property type="entry name" value="BPD_transp_1"/>
    <property type="match status" value="1"/>
</dbReference>
<feature type="transmembrane region" description="Helical" evidence="6">
    <location>
        <begin position="208"/>
        <end position="230"/>
    </location>
</feature>
<dbReference type="GO" id="GO:0031460">
    <property type="term" value="P:glycine betaine transport"/>
    <property type="evidence" value="ECO:0007669"/>
    <property type="project" value="TreeGrafter"/>
</dbReference>
<feature type="region of interest" description="Disordered" evidence="7">
    <location>
        <begin position="1"/>
        <end position="27"/>
    </location>
</feature>
<keyword evidence="2 6" id="KW-0813">Transport</keyword>
<dbReference type="InterPro" id="IPR000515">
    <property type="entry name" value="MetI-like"/>
</dbReference>
<keyword evidence="4 6" id="KW-1133">Transmembrane helix</keyword>
<feature type="transmembrane region" description="Helical" evidence="6">
    <location>
        <begin position="39"/>
        <end position="59"/>
    </location>
</feature>
<evidence type="ECO:0000256" key="1">
    <source>
        <dbReference type="ARBA" id="ARBA00004141"/>
    </source>
</evidence>
<dbReference type="Gene3D" id="1.10.3720.10">
    <property type="entry name" value="MetI-like"/>
    <property type="match status" value="1"/>
</dbReference>
<dbReference type="AlphaFoldDB" id="A0A138AP28"/>
<dbReference type="InterPro" id="IPR051204">
    <property type="entry name" value="ABC_transp_perm/SBD"/>
</dbReference>
<gene>
    <name evidence="9" type="ORF">AXK60_23700</name>
</gene>